<comment type="cofactor">
    <cofactor evidence="10 13">
        <name>a divalent metal cation</name>
        <dbReference type="ChEBI" id="CHEBI:60240"/>
    </cofactor>
    <text evidence="10 13">Binds 1 divalent metal cation per subunit.</text>
</comment>
<feature type="binding site" evidence="10 14">
    <location>
        <begin position="141"/>
        <end position="144"/>
    </location>
    <ligand>
        <name>substrate</name>
    </ligand>
</feature>
<dbReference type="NCBIfam" id="TIGR01163">
    <property type="entry name" value="rpe"/>
    <property type="match status" value="1"/>
</dbReference>
<dbReference type="InterPro" id="IPR013785">
    <property type="entry name" value="Aldolase_TIM"/>
</dbReference>
<dbReference type="EMBL" id="CP017634">
    <property type="protein sequence ID" value="ATW24690.1"/>
    <property type="molecule type" value="Genomic_DNA"/>
</dbReference>
<dbReference type="GO" id="GO:0004750">
    <property type="term" value="F:D-ribulose-phosphate 3-epimerase activity"/>
    <property type="evidence" value="ECO:0007669"/>
    <property type="project" value="UniProtKB-UniRule"/>
</dbReference>
<evidence type="ECO:0000256" key="8">
    <source>
        <dbReference type="ARBA" id="ARBA00022723"/>
    </source>
</evidence>
<evidence type="ECO:0000313" key="15">
    <source>
        <dbReference type="EMBL" id="ATW24690.1"/>
    </source>
</evidence>
<proteinExistence type="inferred from homology"/>
<dbReference type="Gene3D" id="3.20.20.70">
    <property type="entry name" value="Aldolase class I"/>
    <property type="match status" value="1"/>
</dbReference>
<evidence type="ECO:0000256" key="5">
    <source>
        <dbReference type="ARBA" id="ARBA00001954"/>
    </source>
</evidence>
<evidence type="ECO:0000256" key="10">
    <source>
        <dbReference type="HAMAP-Rule" id="MF_02227"/>
    </source>
</evidence>
<dbReference type="PIRSF" id="PIRSF001461">
    <property type="entry name" value="RPE"/>
    <property type="match status" value="1"/>
</dbReference>
<dbReference type="PANTHER" id="PTHR11749">
    <property type="entry name" value="RIBULOSE-5-PHOSPHATE-3-EPIMERASE"/>
    <property type="match status" value="1"/>
</dbReference>
<dbReference type="GO" id="GO:0046872">
    <property type="term" value="F:metal ion binding"/>
    <property type="evidence" value="ECO:0007669"/>
    <property type="project" value="UniProtKB-UniRule"/>
</dbReference>
<dbReference type="AlphaFoldDB" id="A0A3G1KQH0"/>
<dbReference type="KEGG" id="fwa:DCMF_07790"/>
<evidence type="ECO:0000256" key="4">
    <source>
        <dbReference type="ARBA" id="ARBA00001947"/>
    </source>
</evidence>
<gene>
    <name evidence="10" type="primary">rpe</name>
    <name evidence="15" type="ORF">DCMF_07790</name>
</gene>
<feature type="binding site" evidence="10 13">
    <location>
        <position position="174"/>
    </location>
    <ligand>
        <name>a divalent metal cation</name>
        <dbReference type="ChEBI" id="CHEBI:60240"/>
    </ligand>
</feature>
<keyword evidence="13" id="KW-0464">Manganese</keyword>
<feature type="binding site" evidence="10 14">
    <location>
        <begin position="196"/>
        <end position="197"/>
    </location>
    <ligand>
        <name>substrate</name>
    </ligand>
</feature>
<dbReference type="CDD" id="cd00429">
    <property type="entry name" value="RPE"/>
    <property type="match status" value="1"/>
</dbReference>
<comment type="cofactor">
    <cofactor evidence="3">
        <name>Co(2+)</name>
        <dbReference type="ChEBI" id="CHEBI:48828"/>
    </cofactor>
</comment>
<evidence type="ECO:0000256" key="12">
    <source>
        <dbReference type="PIRSR" id="PIRSR001461-1"/>
    </source>
</evidence>
<evidence type="ECO:0000256" key="9">
    <source>
        <dbReference type="ARBA" id="ARBA00023235"/>
    </source>
</evidence>
<dbReference type="RefSeq" id="WP_148133910.1">
    <property type="nucleotide sequence ID" value="NZ_CP017634.1"/>
</dbReference>
<comment type="catalytic activity">
    <reaction evidence="1 10 11">
        <text>D-ribulose 5-phosphate = D-xylulose 5-phosphate</text>
        <dbReference type="Rhea" id="RHEA:13677"/>
        <dbReference type="ChEBI" id="CHEBI:57737"/>
        <dbReference type="ChEBI" id="CHEBI:58121"/>
        <dbReference type="EC" id="5.1.3.1"/>
    </reaction>
</comment>
<dbReference type="InterPro" id="IPR011060">
    <property type="entry name" value="RibuloseP-bd_barrel"/>
</dbReference>
<feature type="binding site" evidence="10 13">
    <location>
        <position position="32"/>
    </location>
    <ligand>
        <name>a divalent metal cation</name>
        <dbReference type="ChEBI" id="CHEBI:60240"/>
    </ligand>
</feature>
<dbReference type="GO" id="GO:0019323">
    <property type="term" value="P:pentose catabolic process"/>
    <property type="evidence" value="ECO:0007669"/>
    <property type="project" value="UniProtKB-UniRule"/>
</dbReference>
<evidence type="ECO:0000256" key="11">
    <source>
        <dbReference type="PIRNR" id="PIRNR001461"/>
    </source>
</evidence>
<feature type="binding site" evidence="10 13">
    <location>
        <position position="65"/>
    </location>
    <ligand>
        <name>a divalent metal cation</name>
        <dbReference type="ChEBI" id="CHEBI:60240"/>
    </ligand>
</feature>
<comment type="cofactor">
    <cofactor evidence="5">
        <name>Fe(2+)</name>
        <dbReference type="ChEBI" id="CHEBI:29033"/>
    </cofactor>
</comment>
<dbReference type="OrthoDB" id="1645589at2"/>
<keyword evidence="13" id="KW-0862">Zinc</keyword>
<keyword evidence="9 10" id="KW-0413">Isomerase</keyword>
<dbReference type="SUPFAM" id="SSF51366">
    <property type="entry name" value="Ribulose-phoshate binding barrel"/>
    <property type="match status" value="1"/>
</dbReference>
<dbReference type="PROSITE" id="PS01086">
    <property type="entry name" value="RIBUL_P_3_EPIMER_2"/>
    <property type="match status" value="1"/>
</dbReference>
<comment type="similarity">
    <text evidence="6 10 11">Belongs to the ribulose-phosphate 3-epimerase family.</text>
</comment>
<dbReference type="InterPro" id="IPR026019">
    <property type="entry name" value="Ribul_P_3_epim"/>
</dbReference>
<protein>
    <recommendedName>
        <fullName evidence="7 10">Ribulose-phosphate 3-epimerase</fullName>
        <ecNumber evidence="7 10">5.1.3.1</ecNumber>
    </recommendedName>
</protein>
<accession>A0A3G1KQH0</accession>
<name>A0A3G1KQH0_FORW1</name>
<evidence type="ECO:0000256" key="13">
    <source>
        <dbReference type="PIRSR" id="PIRSR001461-2"/>
    </source>
</evidence>
<dbReference type="PROSITE" id="PS01085">
    <property type="entry name" value="RIBUL_P_3_EPIMER_1"/>
    <property type="match status" value="1"/>
</dbReference>
<reference evidence="15 16" key="1">
    <citation type="submission" date="2016-10" db="EMBL/GenBank/DDBJ databases">
        <title>Complete Genome Sequence of Peptococcaceae strain DCMF.</title>
        <authorList>
            <person name="Edwards R.J."/>
            <person name="Holland S.I."/>
            <person name="Deshpande N.P."/>
            <person name="Wong Y.K."/>
            <person name="Ertan H."/>
            <person name="Manefield M."/>
            <person name="Russell T.L."/>
            <person name="Lee M.J."/>
        </authorList>
    </citation>
    <scope>NUCLEOTIDE SEQUENCE [LARGE SCALE GENOMIC DNA]</scope>
    <source>
        <strain evidence="15 16">DCMF</strain>
    </source>
</reference>
<keyword evidence="13" id="KW-0170">Cobalt</keyword>
<evidence type="ECO:0000256" key="14">
    <source>
        <dbReference type="PIRSR" id="PIRSR001461-3"/>
    </source>
</evidence>
<feature type="active site" description="Proton acceptor" evidence="10 12">
    <location>
        <position position="34"/>
    </location>
</feature>
<comment type="cofactor">
    <cofactor evidence="2">
        <name>Mn(2+)</name>
        <dbReference type="ChEBI" id="CHEBI:29035"/>
    </cofactor>
</comment>
<dbReference type="HAMAP" id="MF_02227">
    <property type="entry name" value="RPE"/>
    <property type="match status" value="1"/>
</dbReference>
<sequence>MIKLAPSILSADFSCLAEQVKLVEEAGADYIHLDVMDGHFVPNITFGPGLVKNIRPHSNLFFDVHLMIDHPDQFAEEFVVAGADLICVHQETCPHLHRTIQNIKELGVKAAVSLNPATPLSMIEEILPDLDMVLLMSVNPGFGGQQFIPSVLPKIARLRRMVKEQALDIDIEVDGGISVDNIADVVKAGANILVAGSAVFGQTDIKKAATDLKGIAEKTFVEMWQEELKAGREKSGTMEAGGDAPGI</sequence>
<keyword evidence="8 10" id="KW-0479">Metal-binding</keyword>
<feature type="binding site" evidence="10 14">
    <location>
        <position position="65"/>
    </location>
    <ligand>
        <name>substrate</name>
    </ligand>
</feature>
<dbReference type="Pfam" id="PF00834">
    <property type="entry name" value="Ribul_P_3_epim"/>
    <property type="match status" value="1"/>
</dbReference>
<keyword evidence="10 11" id="KW-0119">Carbohydrate metabolism</keyword>
<dbReference type="EC" id="5.1.3.1" evidence="7 10"/>
<evidence type="ECO:0000256" key="1">
    <source>
        <dbReference type="ARBA" id="ARBA00001782"/>
    </source>
</evidence>
<evidence type="ECO:0000256" key="2">
    <source>
        <dbReference type="ARBA" id="ARBA00001936"/>
    </source>
</evidence>
<comment type="cofactor">
    <cofactor evidence="4">
        <name>Zn(2+)</name>
        <dbReference type="ChEBI" id="CHEBI:29105"/>
    </cofactor>
</comment>
<evidence type="ECO:0000256" key="3">
    <source>
        <dbReference type="ARBA" id="ARBA00001941"/>
    </source>
</evidence>
<comment type="function">
    <text evidence="10">Catalyzes the reversible epimerization of D-ribulose 5-phosphate to D-xylulose 5-phosphate.</text>
</comment>
<evidence type="ECO:0000256" key="7">
    <source>
        <dbReference type="ARBA" id="ARBA00013188"/>
    </source>
</evidence>
<feature type="active site" description="Proton donor" evidence="10 12">
    <location>
        <position position="174"/>
    </location>
</feature>
<dbReference type="Proteomes" id="UP000323521">
    <property type="component" value="Chromosome"/>
</dbReference>
<feature type="binding site" evidence="10 14">
    <location>
        <position position="7"/>
    </location>
    <ligand>
        <name>substrate</name>
    </ligand>
</feature>
<evidence type="ECO:0000256" key="6">
    <source>
        <dbReference type="ARBA" id="ARBA00009541"/>
    </source>
</evidence>
<dbReference type="NCBIfam" id="NF004076">
    <property type="entry name" value="PRK05581.1-4"/>
    <property type="match status" value="1"/>
</dbReference>
<dbReference type="FunFam" id="3.20.20.70:FF:000004">
    <property type="entry name" value="Ribulose-phosphate 3-epimerase"/>
    <property type="match status" value="1"/>
</dbReference>
<dbReference type="InterPro" id="IPR000056">
    <property type="entry name" value="Ribul_P_3_epim-like"/>
</dbReference>
<dbReference type="GO" id="GO:0005737">
    <property type="term" value="C:cytoplasm"/>
    <property type="evidence" value="ECO:0007669"/>
    <property type="project" value="UniProtKB-ARBA"/>
</dbReference>
<feature type="binding site" evidence="10">
    <location>
        <begin position="174"/>
        <end position="176"/>
    </location>
    <ligand>
        <name>substrate</name>
    </ligand>
</feature>
<keyword evidence="16" id="KW-1185">Reference proteome</keyword>
<organism evidence="15 16">
    <name type="scientific">Formimonas warabiya</name>
    <dbReference type="NCBI Taxonomy" id="1761012"/>
    <lineage>
        <taxon>Bacteria</taxon>
        <taxon>Bacillati</taxon>
        <taxon>Bacillota</taxon>
        <taxon>Clostridia</taxon>
        <taxon>Eubacteriales</taxon>
        <taxon>Peptococcaceae</taxon>
        <taxon>Candidatus Formimonas</taxon>
    </lineage>
</organism>
<feature type="binding site" evidence="14">
    <location>
        <position position="176"/>
    </location>
    <ligand>
        <name>substrate</name>
    </ligand>
</feature>
<comment type="pathway">
    <text evidence="10">Carbohydrate degradation.</text>
</comment>
<evidence type="ECO:0000313" key="16">
    <source>
        <dbReference type="Proteomes" id="UP000323521"/>
    </source>
</evidence>
<dbReference type="GO" id="GO:0006098">
    <property type="term" value="P:pentose-phosphate shunt"/>
    <property type="evidence" value="ECO:0007669"/>
    <property type="project" value="UniProtKB-UniRule"/>
</dbReference>
<feature type="binding site" evidence="10 13">
    <location>
        <position position="34"/>
    </location>
    <ligand>
        <name>a divalent metal cation</name>
        <dbReference type="ChEBI" id="CHEBI:60240"/>
    </ligand>
</feature>